<dbReference type="RefSeq" id="WP_176129703.1">
    <property type="nucleotide sequence ID" value="NZ_CADDZZ010000002.1"/>
</dbReference>
<gene>
    <name evidence="1" type="ORF">JAO13_16130</name>
</gene>
<reference evidence="1" key="1">
    <citation type="submission" date="2020-12" db="EMBL/GenBank/DDBJ databases">
        <title>Burkholderia cepacia complex in Mexico.</title>
        <authorList>
            <person name="Estrada P."/>
        </authorList>
    </citation>
    <scope>NUCLEOTIDE SEQUENCE</scope>
    <source>
        <strain evidence="1">871</strain>
    </source>
</reference>
<proteinExistence type="predicted"/>
<dbReference type="EMBL" id="JAEDXG010000014">
    <property type="protein sequence ID" value="MBH9697965.1"/>
    <property type="molecule type" value="Genomic_DNA"/>
</dbReference>
<evidence type="ECO:0000313" key="2">
    <source>
        <dbReference type="Proteomes" id="UP000645612"/>
    </source>
</evidence>
<organism evidence="1 2">
    <name type="scientific">Burkholderia cepacia</name>
    <name type="common">Pseudomonas cepacia</name>
    <dbReference type="NCBI Taxonomy" id="292"/>
    <lineage>
        <taxon>Bacteria</taxon>
        <taxon>Pseudomonadati</taxon>
        <taxon>Pseudomonadota</taxon>
        <taxon>Betaproteobacteria</taxon>
        <taxon>Burkholderiales</taxon>
        <taxon>Burkholderiaceae</taxon>
        <taxon>Burkholderia</taxon>
        <taxon>Burkholderia cepacia complex</taxon>
    </lineage>
</organism>
<comment type="caution">
    <text evidence="1">The sequence shown here is derived from an EMBL/GenBank/DDBJ whole genome shotgun (WGS) entry which is preliminary data.</text>
</comment>
<accession>A0A8I1AM49</accession>
<evidence type="ECO:0000313" key="1">
    <source>
        <dbReference type="EMBL" id="MBH9697965.1"/>
    </source>
</evidence>
<protein>
    <submittedName>
        <fullName evidence="1">Uncharacterized protein</fullName>
    </submittedName>
</protein>
<sequence length="160" mass="18082">MGKKIEWCKAGEAGKYFGLSDVEVADLVKVIDALREFRSDIDLAESIGFVTRSSCNFEFFVGSQNDFEHGLTEIEMHKLSSLGGSHEILKINFDVQAIAIHRFSYSENFPHNLITYLASTVSDFYLASDDATDDERHFAQHVYDALNAVAEKRIFEKKFG</sequence>
<name>A0A8I1AM49_BURCE</name>
<dbReference type="AlphaFoldDB" id="A0A8I1AM49"/>
<dbReference type="Proteomes" id="UP000645612">
    <property type="component" value="Unassembled WGS sequence"/>
</dbReference>